<feature type="domain" description="Bypass of forespore C C-terminal" evidence="1">
    <location>
        <begin position="57"/>
        <end position="125"/>
    </location>
</feature>
<accession>A0A8X8I3V5</accession>
<proteinExistence type="predicted"/>
<dbReference type="RefSeq" id="WP_222822687.1">
    <property type="nucleotide sequence ID" value="NZ_CP082237.1"/>
</dbReference>
<dbReference type="Pfam" id="PF08955">
    <property type="entry name" value="BofC_C"/>
    <property type="match status" value="1"/>
</dbReference>
<name>A0A8X8I3V5_CALTT</name>
<evidence type="ECO:0000313" key="3">
    <source>
        <dbReference type="Proteomes" id="UP000825179"/>
    </source>
</evidence>
<dbReference type="InterPro" id="IPR038117">
    <property type="entry name" value="BofC_C_sf"/>
</dbReference>
<dbReference type="InterPro" id="IPR015050">
    <property type="entry name" value="BofC_C"/>
</dbReference>
<dbReference type="AlphaFoldDB" id="A0A8X8I3V5"/>
<reference evidence="2 3" key="1">
    <citation type="journal article" date="2020" name="Extremophiles">
        <title>Genomic analysis of Caldalkalibacillus thermarum TA2.A1 reveals aerobic alkaliphilic metabolism and evolutionary hallmarks linking alkaliphilic bacteria and plant life.</title>
        <authorList>
            <person name="de Jong S.I."/>
            <person name="van den Broek M.A."/>
            <person name="Merkel A.Y."/>
            <person name="de la Torre Cortes P."/>
            <person name="Kalamorz F."/>
            <person name="Cook G.M."/>
            <person name="van Loosdrecht M.C.M."/>
            <person name="McMillan D.G.G."/>
        </authorList>
    </citation>
    <scope>NUCLEOTIDE SEQUENCE [LARGE SCALE GENOMIC DNA]</scope>
    <source>
        <strain evidence="2 3">TA2.A1</strain>
    </source>
</reference>
<evidence type="ECO:0000313" key="2">
    <source>
        <dbReference type="EMBL" id="QZT33492.1"/>
    </source>
</evidence>
<protein>
    <submittedName>
        <fullName evidence="2">BofC C-terminal domain-containing protein</fullName>
    </submittedName>
</protein>
<organism evidence="2 3">
    <name type="scientific">Caldalkalibacillus thermarum (strain TA2.A1)</name>
    <dbReference type="NCBI Taxonomy" id="986075"/>
    <lineage>
        <taxon>Bacteria</taxon>
        <taxon>Bacillati</taxon>
        <taxon>Bacillota</taxon>
        <taxon>Bacilli</taxon>
        <taxon>Bacillales</taxon>
        <taxon>Bacillaceae</taxon>
        <taxon>Caldalkalibacillus</taxon>
    </lineage>
</organism>
<dbReference type="Proteomes" id="UP000825179">
    <property type="component" value="Chromosome"/>
</dbReference>
<dbReference type="EMBL" id="CP082237">
    <property type="protein sequence ID" value="QZT33492.1"/>
    <property type="molecule type" value="Genomic_DNA"/>
</dbReference>
<keyword evidence="3" id="KW-1185">Reference proteome</keyword>
<sequence length="131" mass="14955">MSIWKKLKRLLRSRKGLIALAVILLCLTVYAVMLTGTDDETQQVMSNNETLEVISYEQLFFGLSAEGVLTLYHGLPEENQVIETFFRIDTELLKSELPESELQKLKTGIRVYNAEDYEAVLATFKPFAAEY</sequence>
<evidence type="ECO:0000259" key="1">
    <source>
        <dbReference type="Pfam" id="PF08955"/>
    </source>
</evidence>
<dbReference type="Gene3D" id="3.30.70.1740">
    <property type="entry name" value="Bypass-of-forespore C, C-terminal domain"/>
    <property type="match status" value="1"/>
</dbReference>
<gene>
    <name evidence="2" type="ORF">HUR95_14775</name>
</gene>
<dbReference type="KEGG" id="cthu:HUR95_14775"/>